<dbReference type="InterPro" id="IPR050079">
    <property type="entry name" value="DEAD_box_RNA_helicase"/>
</dbReference>
<evidence type="ECO:0000313" key="13">
    <source>
        <dbReference type="Proteomes" id="UP000292686"/>
    </source>
</evidence>
<dbReference type="InterPro" id="IPR027417">
    <property type="entry name" value="P-loop_NTPase"/>
</dbReference>
<dbReference type="SMART" id="SM00487">
    <property type="entry name" value="DEXDc"/>
    <property type="match status" value="1"/>
</dbReference>
<keyword evidence="13" id="KW-1185">Reference proteome</keyword>
<dbReference type="GO" id="GO:0003676">
    <property type="term" value="F:nucleic acid binding"/>
    <property type="evidence" value="ECO:0007669"/>
    <property type="project" value="InterPro"/>
</dbReference>
<dbReference type="PROSITE" id="PS51194">
    <property type="entry name" value="HELICASE_CTER"/>
    <property type="match status" value="1"/>
</dbReference>
<feature type="compositionally biased region" description="Basic residues" evidence="7">
    <location>
        <begin position="20"/>
        <end position="30"/>
    </location>
</feature>
<dbReference type="CDD" id="cd18787">
    <property type="entry name" value="SF2_C_DEAD"/>
    <property type="match status" value="1"/>
</dbReference>
<gene>
    <name evidence="11" type="ORF">BJ972_002817</name>
    <name evidence="12" type="ORF">ESP50_14230</name>
</gene>
<evidence type="ECO:0000259" key="10">
    <source>
        <dbReference type="PROSITE" id="PS51195"/>
    </source>
</evidence>
<evidence type="ECO:0000313" key="14">
    <source>
        <dbReference type="Proteomes" id="UP000581087"/>
    </source>
</evidence>
<dbReference type="InterPro" id="IPR001650">
    <property type="entry name" value="Helicase_C-like"/>
</dbReference>
<organism evidence="12 13">
    <name type="scientific">Agromyces atrinae</name>
    <dbReference type="NCBI Taxonomy" id="592376"/>
    <lineage>
        <taxon>Bacteria</taxon>
        <taxon>Bacillati</taxon>
        <taxon>Actinomycetota</taxon>
        <taxon>Actinomycetes</taxon>
        <taxon>Micrococcales</taxon>
        <taxon>Microbacteriaceae</taxon>
        <taxon>Agromyces</taxon>
    </lineage>
</organism>
<evidence type="ECO:0000256" key="4">
    <source>
        <dbReference type="ARBA" id="ARBA00022840"/>
    </source>
</evidence>
<feature type="domain" description="DEAD-box RNA helicase Q" evidence="10">
    <location>
        <begin position="325"/>
        <end position="353"/>
    </location>
</feature>
<keyword evidence="2" id="KW-0378">Hydrolase</keyword>
<feature type="region of interest" description="Disordered" evidence="7">
    <location>
        <begin position="1"/>
        <end position="297"/>
    </location>
</feature>
<feature type="compositionally biased region" description="Polar residues" evidence="7">
    <location>
        <begin position="1"/>
        <end position="10"/>
    </location>
</feature>
<dbReference type="CDD" id="cd00268">
    <property type="entry name" value="DEADc"/>
    <property type="match status" value="1"/>
</dbReference>
<evidence type="ECO:0000256" key="6">
    <source>
        <dbReference type="PROSITE-ProRule" id="PRU00552"/>
    </source>
</evidence>
<dbReference type="Pfam" id="PF00271">
    <property type="entry name" value="Helicase_C"/>
    <property type="match status" value="1"/>
</dbReference>
<dbReference type="Pfam" id="PF00270">
    <property type="entry name" value="DEAD"/>
    <property type="match status" value="1"/>
</dbReference>
<dbReference type="RefSeq" id="WP_129176321.1">
    <property type="nucleotide sequence ID" value="NZ_JACCBI010000001.1"/>
</dbReference>
<proteinExistence type="inferred from homology"/>
<dbReference type="GO" id="GO:0016787">
    <property type="term" value="F:hydrolase activity"/>
    <property type="evidence" value="ECO:0007669"/>
    <property type="project" value="UniProtKB-KW"/>
</dbReference>
<reference evidence="11 14" key="2">
    <citation type="submission" date="2020-07" db="EMBL/GenBank/DDBJ databases">
        <title>Sequencing the genomes of 1000 actinobacteria strains.</title>
        <authorList>
            <person name="Klenk H.-P."/>
        </authorList>
    </citation>
    <scope>NUCLEOTIDE SEQUENCE [LARGE SCALE GENOMIC DNA]</scope>
    <source>
        <strain evidence="11 14">DSM 23870</strain>
    </source>
</reference>
<dbReference type="PROSITE" id="PS51192">
    <property type="entry name" value="HELICASE_ATP_BIND_1"/>
    <property type="match status" value="1"/>
</dbReference>
<dbReference type="AlphaFoldDB" id="A0A4Q2M192"/>
<feature type="compositionally biased region" description="Basic and acidic residues" evidence="7">
    <location>
        <begin position="42"/>
        <end position="277"/>
    </location>
</feature>
<sequence length="710" mass="80433">MPKNTSSDNRPNFDPSYAKGSRKFAPKKAAPKSGSRSPGHRGYKEETEAPRKERWSRDERVAQGRSPHRAERPGREERSGERPRYDRDDRAPRRDDRGGDRAPRSFDRDDRAPRRDDRSDRAPRRDDRAPRSFDRNDRAPRRDDRGGDRAPRSFDRDDRAPRRDDRAPRSFDRNDRAPRRDDRGSDRAPRSFDRDDRAPRRDDRAPRSFDRNDRAPRRDDRGSDRAPRSFDRDDRAPRRDDRAERPRFDRAPRRDDRSDRPRFDRDDRGPRRDERAPRAAHGGAPARGESKFYPTREEKNFTPQDDVVLERLEAQAIQAQDVDGVTFGDLGLGGNIVRTLGELGAASPFPIQAATIPVVLEGRDVLGRGRTGSGKTIAFGAPTVERLMENNGGKNRKMGRKPRALILAPTRELALQIDRTVQPIARSVGLFTTQIYGGVPQFRQVSALQRGVDIIIGTPGRIEDLIDQGKLDLSEVVITVLDEADHMCDLGFLEPVQRILRHTADQGQKLLFSATLDKGVATLVDEFLVNPAVHEVAGEDQASSTIEHRVLLIENSDKRQIVAQLSDREGKTLVFSRTRAFAEDLTDFLEDRGIRAVSLHGDLNQARRTRNLHQLTSGKVNVLVATDVAARGIHVDDIDLVIQADAPDEYKTYLHRAGRTGRAGKLGTVVTLIPRNRQRRMDELLERAEIEAEFERVTPGDEVLQKLQNA</sequence>
<dbReference type="EMBL" id="SDPM01000008">
    <property type="protein sequence ID" value="RXZ85644.1"/>
    <property type="molecule type" value="Genomic_DNA"/>
</dbReference>
<dbReference type="EMBL" id="JACCBI010000001">
    <property type="protein sequence ID" value="NYD68298.1"/>
    <property type="molecule type" value="Genomic_DNA"/>
</dbReference>
<reference evidence="12 13" key="1">
    <citation type="submission" date="2019-01" db="EMBL/GenBank/DDBJ databases">
        <title>Agromyces.</title>
        <authorList>
            <person name="Li J."/>
        </authorList>
    </citation>
    <scope>NUCLEOTIDE SEQUENCE [LARGE SCALE GENOMIC DNA]</scope>
    <source>
        <strain evidence="12 13">DSM 23870</strain>
    </source>
</reference>
<dbReference type="GO" id="GO:0003724">
    <property type="term" value="F:RNA helicase activity"/>
    <property type="evidence" value="ECO:0007669"/>
    <property type="project" value="InterPro"/>
</dbReference>
<evidence type="ECO:0000256" key="2">
    <source>
        <dbReference type="ARBA" id="ARBA00022801"/>
    </source>
</evidence>
<dbReference type="InterPro" id="IPR044742">
    <property type="entry name" value="DEAD/DEAH_RhlB"/>
</dbReference>
<feature type="short sequence motif" description="Q motif" evidence="6">
    <location>
        <begin position="325"/>
        <end position="353"/>
    </location>
</feature>
<dbReference type="Proteomes" id="UP000581087">
    <property type="component" value="Unassembled WGS sequence"/>
</dbReference>
<feature type="domain" description="Helicase ATP-binding" evidence="8">
    <location>
        <begin position="356"/>
        <end position="534"/>
    </location>
</feature>
<keyword evidence="1" id="KW-0547">Nucleotide-binding</keyword>
<evidence type="ECO:0000313" key="12">
    <source>
        <dbReference type="EMBL" id="RXZ85644.1"/>
    </source>
</evidence>
<accession>A0A4Q2M192</accession>
<evidence type="ECO:0000259" key="9">
    <source>
        <dbReference type="PROSITE" id="PS51194"/>
    </source>
</evidence>
<comment type="caution">
    <text evidence="12">The sequence shown here is derived from an EMBL/GenBank/DDBJ whole genome shotgun (WGS) entry which is preliminary data.</text>
</comment>
<comment type="similarity">
    <text evidence="5">Belongs to the DEAD box helicase family.</text>
</comment>
<evidence type="ECO:0000256" key="3">
    <source>
        <dbReference type="ARBA" id="ARBA00022806"/>
    </source>
</evidence>
<evidence type="ECO:0000256" key="7">
    <source>
        <dbReference type="SAM" id="MobiDB-lite"/>
    </source>
</evidence>
<keyword evidence="4" id="KW-0067">ATP-binding</keyword>
<dbReference type="InterPro" id="IPR014014">
    <property type="entry name" value="RNA_helicase_DEAD_Q_motif"/>
</dbReference>
<keyword evidence="3 12" id="KW-0347">Helicase</keyword>
<dbReference type="Proteomes" id="UP000292686">
    <property type="component" value="Unassembled WGS sequence"/>
</dbReference>
<feature type="domain" description="Helicase C-terminal" evidence="9">
    <location>
        <begin position="557"/>
        <end position="705"/>
    </location>
</feature>
<feature type="compositionally biased region" description="Basic and acidic residues" evidence="7">
    <location>
        <begin position="288"/>
        <end position="297"/>
    </location>
</feature>
<dbReference type="PANTHER" id="PTHR47959">
    <property type="entry name" value="ATP-DEPENDENT RNA HELICASE RHLE-RELATED"/>
    <property type="match status" value="1"/>
</dbReference>
<evidence type="ECO:0000259" key="8">
    <source>
        <dbReference type="PROSITE" id="PS51192"/>
    </source>
</evidence>
<dbReference type="InterPro" id="IPR011545">
    <property type="entry name" value="DEAD/DEAH_box_helicase_dom"/>
</dbReference>
<evidence type="ECO:0000256" key="1">
    <source>
        <dbReference type="ARBA" id="ARBA00022741"/>
    </source>
</evidence>
<evidence type="ECO:0000313" key="11">
    <source>
        <dbReference type="EMBL" id="NYD68298.1"/>
    </source>
</evidence>
<protein>
    <submittedName>
        <fullName evidence="12">DEAD/DEAH box helicase</fullName>
    </submittedName>
    <submittedName>
        <fullName evidence="11">Superfamily II DNA/RNA helicase</fullName>
    </submittedName>
</protein>
<dbReference type="Gene3D" id="3.40.50.300">
    <property type="entry name" value="P-loop containing nucleotide triphosphate hydrolases"/>
    <property type="match status" value="2"/>
</dbReference>
<dbReference type="SUPFAM" id="SSF52540">
    <property type="entry name" value="P-loop containing nucleoside triphosphate hydrolases"/>
    <property type="match status" value="1"/>
</dbReference>
<dbReference type="SMART" id="SM00490">
    <property type="entry name" value="HELICc"/>
    <property type="match status" value="1"/>
</dbReference>
<evidence type="ECO:0000256" key="5">
    <source>
        <dbReference type="ARBA" id="ARBA00038437"/>
    </source>
</evidence>
<name>A0A4Q2M192_9MICO</name>
<dbReference type="OrthoDB" id="9805696at2"/>
<dbReference type="PANTHER" id="PTHR47959:SF13">
    <property type="entry name" value="ATP-DEPENDENT RNA HELICASE RHLE"/>
    <property type="match status" value="1"/>
</dbReference>
<dbReference type="PROSITE" id="PS51195">
    <property type="entry name" value="Q_MOTIF"/>
    <property type="match status" value="1"/>
</dbReference>
<dbReference type="GO" id="GO:0005829">
    <property type="term" value="C:cytosol"/>
    <property type="evidence" value="ECO:0007669"/>
    <property type="project" value="TreeGrafter"/>
</dbReference>
<dbReference type="InterPro" id="IPR014001">
    <property type="entry name" value="Helicase_ATP-bd"/>
</dbReference>
<dbReference type="GO" id="GO:0005524">
    <property type="term" value="F:ATP binding"/>
    <property type="evidence" value="ECO:0007669"/>
    <property type="project" value="UniProtKB-KW"/>
</dbReference>